<name>A0ABN8PLC3_9CNID</name>
<protein>
    <recommendedName>
        <fullName evidence="1">ATP-grasp fold RimK-type domain-containing protein</fullName>
    </recommendedName>
</protein>
<evidence type="ECO:0000313" key="2">
    <source>
        <dbReference type="EMBL" id="CAH3145027.1"/>
    </source>
</evidence>
<dbReference type="EMBL" id="CALNXK010000075">
    <property type="protein sequence ID" value="CAH3145027.1"/>
    <property type="molecule type" value="Genomic_DNA"/>
</dbReference>
<evidence type="ECO:0000259" key="1">
    <source>
        <dbReference type="Pfam" id="PF08443"/>
    </source>
</evidence>
<dbReference type="Pfam" id="PF08443">
    <property type="entry name" value="RimK"/>
    <property type="match status" value="1"/>
</dbReference>
<accession>A0ABN8PLC3</accession>
<organism evidence="2 3">
    <name type="scientific">Porites lobata</name>
    <dbReference type="NCBI Taxonomy" id="104759"/>
    <lineage>
        <taxon>Eukaryota</taxon>
        <taxon>Metazoa</taxon>
        <taxon>Cnidaria</taxon>
        <taxon>Anthozoa</taxon>
        <taxon>Hexacorallia</taxon>
        <taxon>Scleractinia</taxon>
        <taxon>Fungiina</taxon>
        <taxon>Poritidae</taxon>
        <taxon>Porites</taxon>
    </lineage>
</organism>
<dbReference type="PANTHER" id="PTHR21621:SF0">
    <property type="entry name" value="BETA-CITRYLGLUTAMATE SYNTHASE B-RELATED"/>
    <property type="match status" value="1"/>
</dbReference>
<dbReference type="PANTHER" id="PTHR21621">
    <property type="entry name" value="RIBOSOMAL PROTEIN S6 MODIFICATION PROTEIN"/>
    <property type="match status" value="1"/>
</dbReference>
<evidence type="ECO:0000313" key="3">
    <source>
        <dbReference type="Proteomes" id="UP001159405"/>
    </source>
</evidence>
<dbReference type="Gene3D" id="3.30.470.20">
    <property type="entry name" value="ATP-grasp fold, B domain"/>
    <property type="match status" value="1"/>
</dbReference>
<comment type="caution">
    <text evidence="2">The sequence shown here is derived from an EMBL/GenBank/DDBJ whole genome shotgun (WGS) entry which is preliminary data.</text>
</comment>
<reference evidence="2 3" key="1">
    <citation type="submission" date="2022-05" db="EMBL/GenBank/DDBJ databases">
        <authorList>
            <consortium name="Genoscope - CEA"/>
            <person name="William W."/>
        </authorList>
    </citation>
    <scope>NUCLEOTIDE SEQUENCE [LARGE SCALE GENOMIC DNA]</scope>
</reference>
<dbReference type="InterPro" id="IPR013651">
    <property type="entry name" value="ATP-grasp_RimK-type"/>
</dbReference>
<dbReference type="SUPFAM" id="SSF56059">
    <property type="entry name" value="Glutathione synthetase ATP-binding domain-like"/>
    <property type="match status" value="1"/>
</dbReference>
<sequence>MPYTILYIGVLDWDLNKTDPHAEDIEKYVKSLNSEARFVHFYPVTEGYFIEINADNNSEEGPECVIVADGERIPAESINSVWYRWGVGCRKISEDEDLHTCIAKDFAWREWWSVVRSLESYLSHARWMNPLSSTGIVDCKPYQLFLAQEVGLTVPKTTITNNPEAVSKMFDKADNGRVVFKTLTRLFIPPDKQVLTREIQRDFTTQSRISITKCPAIYQELVERRSDLRITVVGDKVFPVRIDSQALDEERDRLDWRRCQEKEHLYTKVQLPESFTDKLLQFHKRAGLVFAAYDFLERGDEFIFLESNTDLSAWLWLEEFVGINVSENMARYLLGME</sequence>
<gene>
    <name evidence="2" type="ORF">PLOB_00044310</name>
</gene>
<feature type="domain" description="ATP-grasp fold RimK-type" evidence="1">
    <location>
        <begin position="146"/>
        <end position="333"/>
    </location>
</feature>
<dbReference type="Proteomes" id="UP001159405">
    <property type="component" value="Unassembled WGS sequence"/>
</dbReference>
<keyword evidence="3" id="KW-1185">Reference proteome</keyword>
<proteinExistence type="predicted"/>